<reference evidence="1 2" key="1">
    <citation type="journal article" date="2024" name="J Genomics">
        <title>Draft genome sequencing and assembly of Favolaschia claudopus CIRM-BRFM 2984 isolated from oak limbs.</title>
        <authorList>
            <person name="Navarro D."/>
            <person name="Drula E."/>
            <person name="Chaduli D."/>
            <person name="Cazenave R."/>
            <person name="Ahrendt S."/>
            <person name="Wang J."/>
            <person name="Lipzen A."/>
            <person name="Daum C."/>
            <person name="Barry K."/>
            <person name="Grigoriev I.V."/>
            <person name="Favel A."/>
            <person name="Rosso M.N."/>
            <person name="Martin F."/>
        </authorList>
    </citation>
    <scope>NUCLEOTIDE SEQUENCE [LARGE SCALE GENOMIC DNA]</scope>
    <source>
        <strain evidence="1 2">CIRM-BRFM 2984</strain>
    </source>
</reference>
<name>A0AAW0CI56_9AGAR</name>
<protein>
    <submittedName>
        <fullName evidence="1">Uncharacterized protein</fullName>
    </submittedName>
</protein>
<comment type="caution">
    <text evidence="1">The sequence shown here is derived from an EMBL/GenBank/DDBJ whole genome shotgun (WGS) entry which is preliminary data.</text>
</comment>
<keyword evidence="2" id="KW-1185">Reference proteome</keyword>
<dbReference type="EMBL" id="JAWWNJ010000017">
    <property type="protein sequence ID" value="KAK7038085.1"/>
    <property type="molecule type" value="Genomic_DNA"/>
</dbReference>
<dbReference type="AlphaFoldDB" id="A0AAW0CI56"/>
<evidence type="ECO:0000313" key="2">
    <source>
        <dbReference type="Proteomes" id="UP001362999"/>
    </source>
</evidence>
<organism evidence="1 2">
    <name type="scientific">Favolaschia claudopus</name>
    <dbReference type="NCBI Taxonomy" id="2862362"/>
    <lineage>
        <taxon>Eukaryota</taxon>
        <taxon>Fungi</taxon>
        <taxon>Dikarya</taxon>
        <taxon>Basidiomycota</taxon>
        <taxon>Agaricomycotina</taxon>
        <taxon>Agaricomycetes</taxon>
        <taxon>Agaricomycetidae</taxon>
        <taxon>Agaricales</taxon>
        <taxon>Marasmiineae</taxon>
        <taxon>Mycenaceae</taxon>
        <taxon>Favolaschia</taxon>
    </lineage>
</organism>
<dbReference type="Proteomes" id="UP001362999">
    <property type="component" value="Unassembled WGS sequence"/>
</dbReference>
<sequence length="301" mass="32860">MSLLLTPIIQIFNYSLEPIPPFTWFNLSLSTLDVVAAFRLCIVLRQIKEALYREHVKKHGANTSGLARKAFARDASTVLTVVYGGEVMTAPFLCIPPSFMVSGVVPVFYTAVQAIVEMLPSVPQMSIHTELPLSFVDGFTRAMLLCNLIPPAVTANAMPALAASPWTLLVTSFVTANGGFFLTNLFSFLHPTPIAFQHPPELEPYGWTATDLWCAPLVTGIYALLTHAQPFWADLHTVLSGMLGGQVATKSGVVEALDPHTARAVCVVILTSLFVTRTVKNFAPEVWKGTMKKQGEKLKTQ</sequence>
<proteinExistence type="predicted"/>
<gene>
    <name evidence="1" type="ORF">R3P38DRAFT_2696570</name>
</gene>
<accession>A0AAW0CI56</accession>
<evidence type="ECO:0000313" key="1">
    <source>
        <dbReference type="EMBL" id="KAK7038085.1"/>
    </source>
</evidence>